<dbReference type="InterPro" id="IPR036426">
    <property type="entry name" value="Bulb-type_lectin_dom_sf"/>
</dbReference>
<evidence type="ECO:0000256" key="2">
    <source>
        <dbReference type="ARBA" id="ARBA00012513"/>
    </source>
</evidence>
<feature type="signal peptide" evidence="7">
    <location>
        <begin position="1"/>
        <end position="18"/>
    </location>
</feature>
<sequence>MALLRCIAIAVLLSSSLAAATGPPGTIERAVKHIPPGGHAAGDIHPTVLFLTSPSGKYAAYFVRSHIVPGGGGRGMSVWESECRPVSTVNTCTLLFSWHGLEVFDGSEEVWHGETNTDGTNFLQRLELVDDGDMRIRDKDGELAWRASDEPRHREPWAAPEPSRHCREPSAATRQPHHCQVTWVATRLLRHCQGPLAASTRRVGGVGAGAIGTGAVGAGDFRAFDSQPLVDNSPYDSGAWKVDGHLTAIFVVVGVVLGANRRG</sequence>
<dbReference type="STRING" id="4537.A0A0E0KNZ7"/>
<reference evidence="8" key="2">
    <citation type="submission" date="2018-05" db="EMBL/GenBank/DDBJ databases">
        <title>OpunRS2 (Oryza punctata Reference Sequence Version 2).</title>
        <authorList>
            <person name="Zhang J."/>
            <person name="Kudrna D."/>
            <person name="Lee S."/>
            <person name="Talag J."/>
            <person name="Welchert J."/>
            <person name="Wing R.A."/>
        </authorList>
    </citation>
    <scope>NUCLEOTIDE SEQUENCE [LARGE SCALE GENOMIC DNA]</scope>
</reference>
<dbReference type="EnsemblPlants" id="OPUNC04G06170.1">
    <property type="protein sequence ID" value="OPUNC04G06170.1"/>
    <property type="gene ID" value="OPUNC04G06170"/>
</dbReference>
<evidence type="ECO:0000256" key="5">
    <source>
        <dbReference type="ARBA" id="ARBA00048679"/>
    </source>
</evidence>
<keyword evidence="9" id="KW-1185">Reference proteome</keyword>
<dbReference type="GO" id="GO:0004674">
    <property type="term" value="F:protein serine/threonine kinase activity"/>
    <property type="evidence" value="ECO:0007669"/>
    <property type="project" value="UniProtKB-EC"/>
</dbReference>
<evidence type="ECO:0000256" key="4">
    <source>
        <dbReference type="ARBA" id="ARBA00047899"/>
    </source>
</evidence>
<dbReference type="Gramene" id="OPUNC04G06170.1">
    <property type="protein sequence ID" value="OPUNC04G06170.1"/>
    <property type="gene ID" value="OPUNC04G06170"/>
</dbReference>
<comment type="catalytic activity">
    <reaction evidence="5">
        <text>L-seryl-[protein] + ATP = O-phospho-L-seryl-[protein] + ADP + H(+)</text>
        <dbReference type="Rhea" id="RHEA:17989"/>
        <dbReference type="Rhea" id="RHEA-COMP:9863"/>
        <dbReference type="Rhea" id="RHEA-COMP:11604"/>
        <dbReference type="ChEBI" id="CHEBI:15378"/>
        <dbReference type="ChEBI" id="CHEBI:29999"/>
        <dbReference type="ChEBI" id="CHEBI:30616"/>
        <dbReference type="ChEBI" id="CHEBI:83421"/>
        <dbReference type="ChEBI" id="CHEBI:456216"/>
        <dbReference type="EC" id="2.7.11.1"/>
    </reaction>
</comment>
<evidence type="ECO:0000313" key="8">
    <source>
        <dbReference type="EnsemblPlants" id="OPUNC04G06170.1"/>
    </source>
</evidence>
<evidence type="ECO:0000256" key="1">
    <source>
        <dbReference type="ARBA" id="ARBA00004479"/>
    </source>
</evidence>
<feature type="compositionally biased region" description="Basic and acidic residues" evidence="6">
    <location>
        <begin position="148"/>
        <end position="168"/>
    </location>
</feature>
<dbReference type="EC" id="2.7.11.1" evidence="2"/>
<proteinExistence type="predicted"/>
<evidence type="ECO:0000256" key="7">
    <source>
        <dbReference type="SAM" id="SignalP"/>
    </source>
</evidence>
<keyword evidence="7" id="KW-0732">Signal</keyword>
<evidence type="ECO:0000256" key="3">
    <source>
        <dbReference type="ARBA" id="ARBA00023170"/>
    </source>
</evidence>
<dbReference type="PANTHER" id="PTHR36481:SF3">
    <property type="entry name" value="EXPRESSED PROTEIN"/>
    <property type="match status" value="1"/>
</dbReference>
<accession>A0A0E0KNZ7</accession>
<dbReference type="eggNOG" id="ENOG502R7R5">
    <property type="taxonomic scope" value="Eukaryota"/>
</dbReference>
<name>A0A0E0KNZ7_ORYPU</name>
<dbReference type="SUPFAM" id="SSF51110">
    <property type="entry name" value="alpha-D-mannose-specific plant lectins"/>
    <property type="match status" value="1"/>
</dbReference>
<feature type="region of interest" description="Disordered" evidence="6">
    <location>
        <begin position="148"/>
        <end position="172"/>
    </location>
</feature>
<keyword evidence="3" id="KW-0675">Receptor</keyword>
<dbReference type="PANTHER" id="PTHR36481">
    <property type="entry name" value="EXPRESSED PROTEIN"/>
    <property type="match status" value="1"/>
</dbReference>
<dbReference type="Proteomes" id="UP000026962">
    <property type="component" value="Chromosome 4"/>
</dbReference>
<dbReference type="GO" id="GO:0016020">
    <property type="term" value="C:membrane"/>
    <property type="evidence" value="ECO:0007669"/>
    <property type="project" value="UniProtKB-SubCell"/>
</dbReference>
<comment type="catalytic activity">
    <reaction evidence="4">
        <text>L-threonyl-[protein] + ATP = O-phospho-L-threonyl-[protein] + ADP + H(+)</text>
        <dbReference type="Rhea" id="RHEA:46608"/>
        <dbReference type="Rhea" id="RHEA-COMP:11060"/>
        <dbReference type="Rhea" id="RHEA-COMP:11605"/>
        <dbReference type="ChEBI" id="CHEBI:15378"/>
        <dbReference type="ChEBI" id="CHEBI:30013"/>
        <dbReference type="ChEBI" id="CHEBI:30616"/>
        <dbReference type="ChEBI" id="CHEBI:61977"/>
        <dbReference type="ChEBI" id="CHEBI:456216"/>
        <dbReference type="EC" id="2.7.11.1"/>
    </reaction>
</comment>
<evidence type="ECO:0000256" key="6">
    <source>
        <dbReference type="SAM" id="MobiDB-lite"/>
    </source>
</evidence>
<dbReference type="HOGENOM" id="CLU_052259_0_0_1"/>
<comment type="subcellular location">
    <subcellularLocation>
        <location evidence="1">Membrane</location>
        <topology evidence="1">Single-pass type I membrane protein</topology>
    </subcellularLocation>
</comment>
<evidence type="ECO:0000313" key="9">
    <source>
        <dbReference type="Proteomes" id="UP000026962"/>
    </source>
</evidence>
<reference evidence="8" key="1">
    <citation type="submission" date="2015-04" db="UniProtKB">
        <authorList>
            <consortium name="EnsemblPlants"/>
        </authorList>
    </citation>
    <scope>IDENTIFICATION</scope>
</reference>
<organism evidence="8">
    <name type="scientific">Oryza punctata</name>
    <name type="common">Red rice</name>
    <dbReference type="NCBI Taxonomy" id="4537"/>
    <lineage>
        <taxon>Eukaryota</taxon>
        <taxon>Viridiplantae</taxon>
        <taxon>Streptophyta</taxon>
        <taxon>Embryophyta</taxon>
        <taxon>Tracheophyta</taxon>
        <taxon>Spermatophyta</taxon>
        <taxon>Magnoliopsida</taxon>
        <taxon>Liliopsida</taxon>
        <taxon>Poales</taxon>
        <taxon>Poaceae</taxon>
        <taxon>BOP clade</taxon>
        <taxon>Oryzoideae</taxon>
        <taxon>Oryzeae</taxon>
        <taxon>Oryzinae</taxon>
        <taxon>Oryza</taxon>
    </lineage>
</organism>
<protein>
    <recommendedName>
        <fullName evidence="2">non-specific serine/threonine protein kinase</fullName>
        <ecNumber evidence="2">2.7.11.1</ecNumber>
    </recommendedName>
</protein>
<dbReference type="AlphaFoldDB" id="A0A0E0KNZ7"/>
<feature type="chain" id="PRO_5002365270" description="non-specific serine/threonine protein kinase" evidence="7">
    <location>
        <begin position="19"/>
        <end position="263"/>
    </location>
</feature>